<evidence type="ECO:0000256" key="9">
    <source>
        <dbReference type="ARBA" id="ARBA00033634"/>
    </source>
</evidence>
<dbReference type="FunFam" id="3.90.1150.10:FF:000039">
    <property type="entry name" value="Serine--pyruvate aminotransferase"/>
    <property type="match status" value="1"/>
</dbReference>
<evidence type="ECO:0000313" key="15">
    <source>
        <dbReference type="Proteomes" id="UP000694553"/>
    </source>
</evidence>
<reference evidence="15" key="1">
    <citation type="submission" date="2019-10" db="EMBL/GenBank/DDBJ databases">
        <title>Corvus moneduloides (New Caledonian crow) genome, bCorMon1, primary haplotype.</title>
        <authorList>
            <person name="Rutz C."/>
            <person name="Fungtammasan C."/>
            <person name="Mountcastle J."/>
            <person name="Formenti G."/>
            <person name="Chow W."/>
            <person name="Howe K."/>
            <person name="Steele M.P."/>
            <person name="Fernandes J."/>
            <person name="Gilbert M.T.P."/>
            <person name="Fedrigo O."/>
            <person name="Jarvis E.D."/>
            <person name="Gemmell N."/>
        </authorList>
    </citation>
    <scope>NUCLEOTIDE SEQUENCE [LARGE SCALE GENOMIC DNA]</scope>
</reference>
<evidence type="ECO:0000256" key="10">
    <source>
        <dbReference type="ARBA" id="ARBA00033660"/>
    </source>
</evidence>
<dbReference type="GO" id="GO:0005777">
    <property type="term" value="C:peroxisome"/>
    <property type="evidence" value="ECO:0007669"/>
    <property type="project" value="TreeGrafter"/>
</dbReference>
<evidence type="ECO:0000256" key="7">
    <source>
        <dbReference type="ARBA" id="ARBA00022679"/>
    </source>
</evidence>
<gene>
    <name evidence="14" type="primary">AGXT</name>
</gene>
<comment type="cofactor">
    <cofactor evidence="1 12">
        <name>pyridoxal 5'-phosphate</name>
        <dbReference type="ChEBI" id="CHEBI:597326"/>
    </cofactor>
</comment>
<protein>
    <recommendedName>
        <fullName evidence="5">Alanine--glyoxylate aminotransferase</fullName>
        <ecNumber evidence="4">2.6.1.44</ecNumber>
        <ecNumber evidence="3">2.6.1.51</ecNumber>
    </recommendedName>
</protein>
<evidence type="ECO:0000256" key="5">
    <source>
        <dbReference type="ARBA" id="ARBA00019220"/>
    </source>
</evidence>
<dbReference type="AlphaFoldDB" id="A0A8C3DHP2"/>
<reference evidence="14" key="2">
    <citation type="submission" date="2025-08" db="UniProtKB">
        <authorList>
            <consortium name="Ensembl"/>
        </authorList>
    </citation>
    <scope>IDENTIFICATION</scope>
</reference>
<evidence type="ECO:0000256" key="4">
    <source>
        <dbReference type="ARBA" id="ARBA00013049"/>
    </source>
</evidence>
<evidence type="ECO:0000256" key="6">
    <source>
        <dbReference type="ARBA" id="ARBA00022576"/>
    </source>
</evidence>
<sequence>MLAAAQAASTAPLLWAQLLGTARRGMATSLLRVPPPQGLLRPLAVPERLLLGPGPSNVPPRIQAAGGRQLLGHMHPEVLQVMDEIKAGIQYAFQTQNRLTLAISGSGHCAMEAALFNLLEPGDTVLVAINGIWGQRAADIARRLGANVYELLKPPGKYFTPQDIEQGLVQHKPLVLFITHGESSTGVLQPLEGLGELCHRHGCLLLVDAVASLGGAPIFMDQQEIDVLYSGSQKVLNAPPGTAPISFSERAREKLLKRKMKPLSFYLDMGWLANYWGCDGEPRRYHHTAPINSFFSLREGLAILAELGLESSWEQHRANCTQLCQGLIDLGLELFVKEEKARLPTITTVRVPEGYNWKDITAFLMDSHGVEIAGGLGPTVDKVLRIGLMGCNSTGANVDRVLRALQDALNRCHRSRLRHGNTQQAKSQWKEAGIARGMEERAVLSRYETWLKTPSLITPIAWPLSSFPSSGPRAC</sequence>
<comment type="catalytic activity">
    <reaction evidence="10">
        <text>glyoxylate + L-alanine = glycine + pyruvate</text>
        <dbReference type="Rhea" id="RHEA:24248"/>
        <dbReference type="ChEBI" id="CHEBI:15361"/>
        <dbReference type="ChEBI" id="CHEBI:36655"/>
        <dbReference type="ChEBI" id="CHEBI:57305"/>
        <dbReference type="ChEBI" id="CHEBI:57972"/>
        <dbReference type="EC" id="2.6.1.44"/>
    </reaction>
    <physiologicalReaction direction="left-to-right" evidence="10">
        <dbReference type="Rhea" id="RHEA:24249"/>
    </physiologicalReaction>
</comment>
<keyword evidence="15" id="KW-1185">Reference proteome</keyword>
<dbReference type="PROSITE" id="PS00595">
    <property type="entry name" value="AA_TRANSFER_CLASS_5"/>
    <property type="match status" value="1"/>
</dbReference>
<dbReference type="Gene3D" id="3.40.640.10">
    <property type="entry name" value="Type I PLP-dependent aspartate aminotransferase-like (Major domain)"/>
    <property type="match status" value="1"/>
</dbReference>
<dbReference type="CDD" id="cd06451">
    <property type="entry name" value="AGAT_like"/>
    <property type="match status" value="1"/>
</dbReference>
<dbReference type="InterPro" id="IPR015422">
    <property type="entry name" value="PyrdxlP-dep_Trfase_small"/>
</dbReference>
<dbReference type="InterPro" id="IPR015421">
    <property type="entry name" value="PyrdxlP-dep_Trfase_major"/>
</dbReference>
<dbReference type="Gene3D" id="3.90.1150.10">
    <property type="entry name" value="Aspartate Aminotransferase, domain 1"/>
    <property type="match status" value="1"/>
</dbReference>
<dbReference type="EC" id="2.6.1.51" evidence="3"/>
<feature type="domain" description="Aminotransferase class V" evidence="13">
    <location>
        <begin position="71"/>
        <end position="401"/>
    </location>
</feature>
<dbReference type="Ensembl" id="ENSCMUT00000005665.2">
    <property type="protein sequence ID" value="ENSCMUP00000005249.2"/>
    <property type="gene ID" value="ENSCMUG00000003490.2"/>
</dbReference>
<dbReference type="FunFam" id="3.40.640.10:FF:000027">
    <property type="entry name" value="Serine--pyruvate aminotransferase, mitochondrial"/>
    <property type="match status" value="1"/>
</dbReference>
<keyword evidence="7" id="KW-0808">Transferase</keyword>
<dbReference type="InterPro" id="IPR015424">
    <property type="entry name" value="PyrdxlP-dep_Trfase"/>
</dbReference>
<dbReference type="GO" id="GO:0004760">
    <property type="term" value="F:L-serine-pyruvate transaminase activity"/>
    <property type="evidence" value="ECO:0007669"/>
    <property type="project" value="UniProtKB-EC"/>
</dbReference>
<reference evidence="14" key="3">
    <citation type="submission" date="2025-09" db="UniProtKB">
        <authorList>
            <consortium name="Ensembl"/>
        </authorList>
    </citation>
    <scope>IDENTIFICATION</scope>
</reference>
<dbReference type="Pfam" id="PF00266">
    <property type="entry name" value="Aminotran_5"/>
    <property type="match status" value="1"/>
</dbReference>
<dbReference type="GO" id="GO:0008453">
    <property type="term" value="F:alanine-glyoxylate transaminase activity"/>
    <property type="evidence" value="ECO:0007669"/>
    <property type="project" value="UniProtKB-EC"/>
</dbReference>
<dbReference type="OMA" id="GSDRVYH"/>
<evidence type="ECO:0000256" key="11">
    <source>
        <dbReference type="RuleBase" id="RU004075"/>
    </source>
</evidence>
<keyword evidence="6" id="KW-0032">Aminotransferase</keyword>
<dbReference type="PANTHER" id="PTHR21152:SF40">
    <property type="entry name" value="ALANINE--GLYOXYLATE AMINOTRANSFERASE"/>
    <property type="match status" value="1"/>
</dbReference>
<comment type="catalytic activity">
    <reaction evidence="9">
        <text>L-serine + pyruvate = 3-hydroxypyruvate + L-alanine</text>
        <dbReference type="Rhea" id="RHEA:22852"/>
        <dbReference type="ChEBI" id="CHEBI:15361"/>
        <dbReference type="ChEBI" id="CHEBI:17180"/>
        <dbReference type="ChEBI" id="CHEBI:33384"/>
        <dbReference type="ChEBI" id="CHEBI:57972"/>
        <dbReference type="EC" id="2.6.1.51"/>
    </reaction>
    <physiologicalReaction direction="left-to-right" evidence="9">
        <dbReference type="Rhea" id="RHEA:22853"/>
    </physiologicalReaction>
</comment>
<evidence type="ECO:0000256" key="12">
    <source>
        <dbReference type="RuleBase" id="RU004504"/>
    </source>
</evidence>
<dbReference type="PANTHER" id="PTHR21152">
    <property type="entry name" value="AMINOTRANSFERASE CLASS V"/>
    <property type="match status" value="1"/>
</dbReference>
<dbReference type="InterPro" id="IPR000192">
    <property type="entry name" value="Aminotrans_V_dom"/>
</dbReference>
<accession>A0A8C3DHP2</accession>
<evidence type="ECO:0000256" key="8">
    <source>
        <dbReference type="ARBA" id="ARBA00022898"/>
    </source>
</evidence>
<proteinExistence type="inferred from homology"/>
<evidence type="ECO:0000256" key="3">
    <source>
        <dbReference type="ARBA" id="ARBA00013027"/>
    </source>
</evidence>
<dbReference type="InterPro" id="IPR020578">
    <property type="entry name" value="Aminotrans_V_PyrdxlP_BS"/>
</dbReference>
<evidence type="ECO:0000259" key="13">
    <source>
        <dbReference type="Pfam" id="PF00266"/>
    </source>
</evidence>
<organism evidence="14 15">
    <name type="scientific">Corvus moneduloides</name>
    <name type="common">New Caledonian crow</name>
    <dbReference type="NCBI Taxonomy" id="1196302"/>
    <lineage>
        <taxon>Eukaryota</taxon>
        <taxon>Metazoa</taxon>
        <taxon>Chordata</taxon>
        <taxon>Craniata</taxon>
        <taxon>Vertebrata</taxon>
        <taxon>Euteleostomi</taxon>
        <taxon>Archelosauria</taxon>
        <taxon>Archosauria</taxon>
        <taxon>Dinosauria</taxon>
        <taxon>Saurischia</taxon>
        <taxon>Theropoda</taxon>
        <taxon>Coelurosauria</taxon>
        <taxon>Aves</taxon>
        <taxon>Neognathae</taxon>
        <taxon>Neoaves</taxon>
        <taxon>Telluraves</taxon>
        <taxon>Australaves</taxon>
        <taxon>Passeriformes</taxon>
        <taxon>Corvoidea</taxon>
        <taxon>Corvidae</taxon>
        <taxon>Corvus</taxon>
    </lineage>
</organism>
<dbReference type="SUPFAM" id="SSF53383">
    <property type="entry name" value="PLP-dependent transferases"/>
    <property type="match status" value="1"/>
</dbReference>
<dbReference type="GO" id="GO:0019265">
    <property type="term" value="P:glycine biosynthetic process, by transamination of glyoxylate"/>
    <property type="evidence" value="ECO:0007669"/>
    <property type="project" value="TreeGrafter"/>
</dbReference>
<dbReference type="EC" id="2.6.1.44" evidence="4"/>
<evidence type="ECO:0000313" key="14">
    <source>
        <dbReference type="Ensembl" id="ENSCMUP00000005249.2"/>
    </source>
</evidence>
<name>A0A8C3DHP2_CORMO</name>
<accession>A0A8U7NBI0</accession>
<dbReference type="Proteomes" id="UP000694553">
    <property type="component" value="Unassembled WGS sequence"/>
</dbReference>
<keyword evidence="8" id="KW-0663">Pyridoxal phosphate</keyword>
<evidence type="ECO:0000256" key="1">
    <source>
        <dbReference type="ARBA" id="ARBA00001933"/>
    </source>
</evidence>
<comment type="similarity">
    <text evidence="2 11">Belongs to the class-V pyridoxal-phosphate-dependent aminotransferase family.</text>
</comment>
<evidence type="ECO:0000256" key="2">
    <source>
        <dbReference type="ARBA" id="ARBA00009236"/>
    </source>
</evidence>